<feature type="non-terminal residue" evidence="1">
    <location>
        <position position="145"/>
    </location>
</feature>
<comment type="caution">
    <text evidence="1">The sequence shown here is derived from an EMBL/GenBank/DDBJ whole genome shotgun (WGS) entry which is preliminary data.</text>
</comment>
<dbReference type="EMBL" id="CALNXJ010000150">
    <property type="protein sequence ID" value="CAH3167164.1"/>
    <property type="molecule type" value="Genomic_DNA"/>
</dbReference>
<accession>A0AAU9Y3T4</accession>
<name>A0AAU9Y3T4_9CNID</name>
<evidence type="ECO:0000313" key="1">
    <source>
        <dbReference type="EMBL" id="CAH3167164.1"/>
    </source>
</evidence>
<sequence>MDVKQIKAFISAWGVQVSIYRKPKLTQPAKAVAFMDLPTDPDFQNETTDEYLLRYLTLPAGKKILDPFQMASLSNNFFHFPPFGLMNIFNQLIMSKADHNKSMLSSWRSFEEYNLCTNGHVQSLEVNTTEDLDGSTFFRLCSWSY</sequence>
<dbReference type="Proteomes" id="UP001159428">
    <property type="component" value="Unassembled WGS sequence"/>
</dbReference>
<keyword evidence="2" id="KW-1185">Reference proteome</keyword>
<organism evidence="1 2">
    <name type="scientific">Pocillopora meandrina</name>
    <dbReference type="NCBI Taxonomy" id="46732"/>
    <lineage>
        <taxon>Eukaryota</taxon>
        <taxon>Metazoa</taxon>
        <taxon>Cnidaria</taxon>
        <taxon>Anthozoa</taxon>
        <taxon>Hexacorallia</taxon>
        <taxon>Scleractinia</taxon>
        <taxon>Astrocoeniina</taxon>
        <taxon>Pocilloporidae</taxon>
        <taxon>Pocillopora</taxon>
    </lineage>
</organism>
<evidence type="ECO:0000313" key="2">
    <source>
        <dbReference type="Proteomes" id="UP001159428"/>
    </source>
</evidence>
<protein>
    <submittedName>
        <fullName evidence="1">Uncharacterized protein</fullName>
    </submittedName>
</protein>
<dbReference type="AlphaFoldDB" id="A0AAU9Y3T4"/>
<proteinExistence type="predicted"/>
<gene>
    <name evidence="1" type="ORF">PMEA_00006993</name>
</gene>
<reference evidence="1 2" key="1">
    <citation type="submission" date="2022-05" db="EMBL/GenBank/DDBJ databases">
        <authorList>
            <consortium name="Genoscope - CEA"/>
            <person name="William W."/>
        </authorList>
    </citation>
    <scope>NUCLEOTIDE SEQUENCE [LARGE SCALE GENOMIC DNA]</scope>
</reference>